<evidence type="ECO:0000313" key="9">
    <source>
        <dbReference type="Proteomes" id="UP000192578"/>
    </source>
</evidence>
<evidence type="ECO:0000256" key="5">
    <source>
        <dbReference type="PROSITE-ProRule" id="PRU00409"/>
    </source>
</evidence>
<evidence type="ECO:0000313" key="8">
    <source>
        <dbReference type="EMBL" id="OQV18354.1"/>
    </source>
</evidence>
<feature type="domain" description="Transferrin-like" evidence="7">
    <location>
        <begin position="1"/>
        <end position="285"/>
    </location>
</feature>
<dbReference type="SMART" id="SM00094">
    <property type="entry name" value="TR_FER"/>
    <property type="match status" value="1"/>
</dbReference>
<reference evidence="9" key="1">
    <citation type="submission" date="2017-01" db="EMBL/GenBank/DDBJ databases">
        <title>Comparative genomics of anhydrobiosis in the tardigrade Hypsibius dujardini.</title>
        <authorList>
            <person name="Yoshida Y."/>
            <person name="Koutsovoulos G."/>
            <person name="Laetsch D."/>
            <person name="Stevens L."/>
            <person name="Kumar S."/>
            <person name="Horikawa D."/>
            <person name="Ishino K."/>
            <person name="Komine S."/>
            <person name="Tomita M."/>
            <person name="Blaxter M."/>
            <person name="Arakawa K."/>
        </authorList>
    </citation>
    <scope>NUCLEOTIDE SEQUENCE [LARGE SCALE GENOMIC DNA]</scope>
    <source>
        <strain evidence="9">Z151</strain>
    </source>
</reference>
<dbReference type="PRINTS" id="PR00422">
    <property type="entry name" value="TRANSFERRIN"/>
</dbReference>
<dbReference type="GO" id="GO:0005524">
    <property type="term" value="F:ATP binding"/>
    <property type="evidence" value="ECO:0007669"/>
    <property type="project" value="UniProtKB-UniRule"/>
</dbReference>
<dbReference type="GO" id="GO:0005769">
    <property type="term" value="C:early endosome"/>
    <property type="evidence" value="ECO:0007669"/>
    <property type="project" value="TreeGrafter"/>
</dbReference>
<dbReference type="GO" id="GO:0008716">
    <property type="term" value="F:D-alanine-D-alanine ligase activity"/>
    <property type="evidence" value="ECO:0007669"/>
    <property type="project" value="InterPro"/>
</dbReference>
<dbReference type="GO" id="GO:0055037">
    <property type="term" value="C:recycling endosome"/>
    <property type="evidence" value="ECO:0007669"/>
    <property type="project" value="TreeGrafter"/>
</dbReference>
<dbReference type="InterPro" id="IPR016185">
    <property type="entry name" value="PreATP-grasp_dom_sf"/>
</dbReference>
<dbReference type="PANTHER" id="PTHR11485">
    <property type="entry name" value="TRANSFERRIN"/>
    <property type="match status" value="1"/>
</dbReference>
<dbReference type="PROSITE" id="PS51408">
    <property type="entry name" value="TRANSFERRIN_LIKE_4"/>
    <property type="match status" value="2"/>
</dbReference>
<dbReference type="PANTHER" id="PTHR11485:SF29">
    <property type="entry name" value="TRANSFERRIN 2"/>
    <property type="match status" value="1"/>
</dbReference>
<comment type="subcellular location">
    <subcellularLocation>
        <location evidence="1">Secreted</location>
    </subcellularLocation>
</comment>
<protein>
    <submittedName>
        <fullName evidence="8">Melanotransferrin</fullName>
    </submittedName>
</protein>
<accession>A0A1W0WT29</accession>
<dbReference type="FunFam" id="3.40.190.10:FF:000095">
    <property type="entry name" value="Lactotransferrin"/>
    <property type="match status" value="1"/>
</dbReference>
<dbReference type="InterPro" id="IPR001156">
    <property type="entry name" value="Transferrin-like_dom"/>
</dbReference>
<keyword evidence="5" id="KW-0067">ATP-binding</keyword>
<evidence type="ECO:0000256" key="4">
    <source>
        <dbReference type="ARBA" id="ARBA00023316"/>
    </source>
</evidence>
<organism evidence="8 9">
    <name type="scientific">Hypsibius exemplaris</name>
    <name type="common">Freshwater tardigrade</name>
    <dbReference type="NCBI Taxonomy" id="2072580"/>
    <lineage>
        <taxon>Eukaryota</taxon>
        <taxon>Metazoa</taxon>
        <taxon>Ecdysozoa</taxon>
        <taxon>Tardigrada</taxon>
        <taxon>Eutardigrada</taxon>
        <taxon>Parachela</taxon>
        <taxon>Hypsibioidea</taxon>
        <taxon>Hypsibiidae</taxon>
        <taxon>Hypsibius</taxon>
    </lineage>
</organism>
<evidence type="ECO:0000259" key="7">
    <source>
        <dbReference type="PROSITE" id="PS51408"/>
    </source>
</evidence>
<dbReference type="CDD" id="cd13529">
    <property type="entry name" value="PBP2_transferrin"/>
    <property type="match status" value="1"/>
</dbReference>
<sequence length="968" mass="106854">MLAIERDEADIMTVEAGNMFTAGRWHGLVPIAMEEYSGTSVKNAVVIAQKTAEIKSLQDLQGKRLCSPGAGTMAGWILPISRLLRQSTSFQENSQSPESLKLNIIDCNNAYQTLSSFFGPSCVPGTLDSRHNQRSDNPTNLCQTCGPHRDTDTWCSSSDPYAGTDGVLNCMVHAAGEVAFLSADVALKLPAQTAERFEFVCPDGSTTPLMPLTVCSWGTFLADAFVVDSSKTEVEKIFLQRFVFNLTQTALRIFSDRMPVTNEKRYNGSDLLWSDAVTNIRLLSEPERRLQKLLGPDLYAAAQGDTACPYPGMRFCVVGREELDKCTALRAALESRNLKPPLICTLGRNHWDCMKLIADDLADVMVADAADSYLAEKLYGLTPFMAEIYDQPEPFLYAVAVARRKDPVTSLLDLRGRRTCHGSIYSAVGWSVPISFLVTQNRVREAKDCDDLTYQVSQIFQKACAPGALVTAHYRSVLHPENLCDLCMGDIESYCAREPGEPYYGSTGAFKCLAEGGGHVAFVTHLTPWENTDGRNMRMWARALVSQDFELLCVDGTRAPLSDFEKCNLGKVPANVIMSRKATSEETVDAWAVLFDYAQEAFGSPSSRDFRMFQSESHLNQDLMFRDMTTRLVRIAVENRSAEQYLGDEFVRVVLRAQCSSADHMGRTRVAYLTGGYDGEAAVNYQSAKTFKAHVNEERFVVYTIDIRTDGWYCQMDNGASVPINRSDFTLDMGDTVVKFEVIFIGIAGNPGEDGKLQAYFDLLKIPYTSCGAASSIVTFNKRFAVALAASNGILVAKSLHLFKDNAIDVADIGQRLRLPLFVKPCNGGSSIGVSKVSQWENLQSALATAFALDSEILLEEAISGREFTVGVYSHRGSAITLPITEVISMNEFFDFEAKYHGKSREDTPAQVDEDIAKNLEQQEPFMLEINTVPGQTSASILPQQIRAAGLTLREFYTDLIDAALTRP</sequence>
<keyword evidence="4" id="KW-0961">Cell wall biogenesis/degradation</keyword>
<dbReference type="EMBL" id="MTYJ01000050">
    <property type="protein sequence ID" value="OQV18354.1"/>
    <property type="molecule type" value="Genomic_DNA"/>
</dbReference>
<dbReference type="InterPro" id="IPR013815">
    <property type="entry name" value="ATP_grasp_subdomain_1"/>
</dbReference>
<dbReference type="Proteomes" id="UP000192578">
    <property type="component" value="Unassembled WGS sequence"/>
</dbReference>
<keyword evidence="2" id="KW-0964">Secreted</keyword>
<evidence type="ECO:0000256" key="2">
    <source>
        <dbReference type="ARBA" id="ARBA00022525"/>
    </source>
</evidence>
<dbReference type="GO" id="GO:0005615">
    <property type="term" value="C:extracellular space"/>
    <property type="evidence" value="ECO:0007669"/>
    <property type="project" value="TreeGrafter"/>
</dbReference>
<dbReference type="GO" id="GO:0046872">
    <property type="term" value="F:metal ion binding"/>
    <property type="evidence" value="ECO:0007669"/>
    <property type="project" value="InterPro"/>
</dbReference>
<dbReference type="OrthoDB" id="9981115at2759"/>
<dbReference type="Gene3D" id="3.30.1490.20">
    <property type="entry name" value="ATP-grasp fold, A domain"/>
    <property type="match status" value="1"/>
</dbReference>
<dbReference type="GO" id="GO:0006826">
    <property type="term" value="P:iron ion transport"/>
    <property type="evidence" value="ECO:0007669"/>
    <property type="project" value="TreeGrafter"/>
</dbReference>
<evidence type="ECO:0000256" key="3">
    <source>
        <dbReference type="ARBA" id="ARBA00022598"/>
    </source>
</evidence>
<dbReference type="SUPFAM" id="SSF52440">
    <property type="entry name" value="PreATP-grasp domain"/>
    <property type="match status" value="1"/>
</dbReference>
<keyword evidence="9" id="KW-1185">Reference proteome</keyword>
<dbReference type="Pfam" id="PF07478">
    <property type="entry name" value="Dala_Dala_lig_C"/>
    <property type="match status" value="1"/>
</dbReference>
<dbReference type="GO" id="GO:0005886">
    <property type="term" value="C:plasma membrane"/>
    <property type="evidence" value="ECO:0007669"/>
    <property type="project" value="TreeGrafter"/>
</dbReference>
<dbReference type="Pfam" id="PF01820">
    <property type="entry name" value="Dala_Dala_lig_N"/>
    <property type="match status" value="1"/>
</dbReference>
<dbReference type="Pfam" id="PF00405">
    <property type="entry name" value="Transferrin"/>
    <property type="match status" value="2"/>
</dbReference>
<dbReference type="SUPFAM" id="SSF56059">
    <property type="entry name" value="Glutathione synthetase ATP-binding domain-like"/>
    <property type="match status" value="1"/>
</dbReference>
<dbReference type="GO" id="GO:0071555">
    <property type="term" value="P:cell wall organization"/>
    <property type="evidence" value="ECO:0007669"/>
    <property type="project" value="UniProtKB-KW"/>
</dbReference>
<evidence type="ECO:0000259" key="6">
    <source>
        <dbReference type="PROSITE" id="PS50975"/>
    </source>
</evidence>
<dbReference type="Gene3D" id="3.40.50.20">
    <property type="match status" value="1"/>
</dbReference>
<dbReference type="SUPFAM" id="SSF53850">
    <property type="entry name" value="Periplasmic binding protein-like II"/>
    <property type="match status" value="2"/>
</dbReference>
<proteinExistence type="predicted"/>
<dbReference type="InterPro" id="IPR011761">
    <property type="entry name" value="ATP-grasp"/>
</dbReference>
<name>A0A1W0WT29_HYPEX</name>
<dbReference type="Gene3D" id="3.40.190.10">
    <property type="entry name" value="Periplasmic binding protein-like II"/>
    <property type="match status" value="4"/>
</dbReference>
<feature type="domain" description="Transferrin-like" evidence="7">
    <location>
        <begin position="313"/>
        <end position="659"/>
    </location>
</feature>
<dbReference type="PROSITE" id="PS50975">
    <property type="entry name" value="ATP_GRASP"/>
    <property type="match status" value="1"/>
</dbReference>
<dbReference type="InterPro" id="IPR011127">
    <property type="entry name" value="Dala_Dala_lig_N"/>
</dbReference>
<evidence type="ECO:0000256" key="1">
    <source>
        <dbReference type="ARBA" id="ARBA00004613"/>
    </source>
</evidence>
<keyword evidence="5" id="KW-0547">Nucleotide-binding</keyword>
<gene>
    <name evidence="8" type="ORF">BV898_07557</name>
</gene>
<dbReference type="Gene3D" id="3.30.470.20">
    <property type="entry name" value="ATP-grasp fold, B domain"/>
    <property type="match status" value="2"/>
</dbReference>
<feature type="domain" description="ATP-grasp" evidence="6">
    <location>
        <begin position="786"/>
        <end position="962"/>
    </location>
</feature>
<dbReference type="InterPro" id="IPR011095">
    <property type="entry name" value="Dala_Dala_lig_C"/>
</dbReference>
<keyword evidence="3" id="KW-0436">Ligase</keyword>
<dbReference type="AlphaFoldDB" id="A0A1W0WT29"/>
<comment type="caution">
    <text evidence="8">The sequence shown here is derived from an EMBL/GenBank/DDBJ whole genome shotgun (WGS) entry which is preliminary data.</text>
</comment>